<dbReference type="InterPro" id="IPR036918">
    <property type="entry name" value="Pyrv_Knase_C_sf"/>
</dbReference>
<name>X0V374_9ZZZZ</name>
<protein>
    <recommendedName>
        <fullName evidence="2">Pyruvate kinase C-terminal domain-containing protein</fullName>
    </recommendedName>
</protein>
<dbReference type="EMBL" id="BARS01026187">
    <property type="protein sequence ID" value="GAG12550.1"/>
    <property type="molecule type" value="Genomic_DNA"/>
</dbReference>
<dbReference type="Gene3D" id="3.40.1380.20">
    <property type="entry name" value="Pyruvate kinase, C-terminal domain"/>
    <property type="match status" value="1"/>
</dbReference>
<dbReference type="SUPFAM" id="SSF52935">
    <property type="entry name" value="PK C-terminal domain-like"/>
    <property type="match status" value="1"/>
</dbReference>
<dbReference type="AlphaFoldDB" id="X0V374"/>
<evidence type="ECO:0008006" key="2">
    <source>
        <dbReference type="Google" id="ProtNLM"/>
    </source>
</evidence>
<gene>
    <name evidence="1" type="ORF">S01H1_41298</name>
</gene>
<feature type="non-terminal residue" evidence="1">
    <location>
        <position position="61"/>
    </location>
</feature>
<evidence type="ECO:0000313" key="1">
    <source>
        <dbReference type="EMBL" id="GAG12550.1"/>
    </source>
</evidence>
<reference evidence="1" key="1">
    <citation type="journal article" date="2014" name="Front. Microbiol.">
        <title>High frequency of phylogenetically diverse reductive dehalogenase-homologous genes in deep subseafloor sedimentary metagenomes.</title>
        <authorList>
            <person name="Kawai M."/>
            <person name="Futagami T."/>
            <person name="Toyoda A."/>
            <person name="Takaki Y."/>
            <person name="Nishi S."/>
            <person name="Hori S."/>
            <person name="Arai W."/>
            <person name="Tsubouchi T."/>
            <person name="Morono Y."/>
            <person name="Uchiyama I."/>
            <person name="Ito T."/>
            <person name="Fujiyama A."/>
            <person name="Inagaki F."/>
            <person name="Takami H."/>
        </authorList>
    </citation>
    <scope>NUCLEOTIDE SEQUENCE</scope>
    <source>
        <strain evidence="1">Expedition CK06-06</strain>
    </source>
</reference>
<comment type="caution">
    <text evidence="1">The sequence shown here is derived from an EMBL/GenBank/DDBJ whole genome shotgun (WGS) entry which is preliminary data.</text>
</comment>
<accession>X0V374</accession>
<proteinExistence type="predicted"/>
<organism evidence="1">
    <name type="scientific">marine sediment metagenome</name>
    <dbReference type="NCBI Taxonomy" id="412755"/>
    <lineage>
        <taxon>unclassified sequences</taxon>
        <taxon>metagenomes</taxon>
        <taxon>ecological metagenomes</taxon>
    </lineage>
</organism>
<sequence length="61" mass="6642">MADTTIQSTYYGQPGRQNTARTLEVVKRRADELSIRTVLVASTRGDTGALAAQQLQGYDVV</sequence>